<accession>D9SLP5</accession>
<name>D9SLP5_CLOC7</name>
<dbReference type="AlphaFoldDB" id="D9SLP5"/>
<dbReference type="GO" id="GO:0016788">
    <property type="term" value="F:hydrolase activity, acting on ester bonds"/>
    <property type="evidence" value="ECO:0007669"/>
    <property type="project" value="InterPro"/>
</dbReference>
<dbReference type="RefSeq" id="WP_010074029.1">
    <property type="nucleotide sequence ID" value="NC_014393.1"/>
</dbReference>
<dbReference type="OrthoDB" id="9803936at2"/>
<keyword evidence="3" id="KW-1185">Reference proteome</keyword>
<dbReference type="InterPro" id="IPR014944">
    <property type="entry name" value="Toxin_SymE-like"/>
</dbReference>
<dbReference type="eggNOG" id="ENOG50337FJ">
    <property type="taxonomic scope" value="Bacteria"/>
</dbReference>
<evidence type="ECO:0000313" key="2">
    <source>
        <dbReference type="EMBL" id="ADL53682.1"/>
    </source>
</evidence>
<dbReference type="Pfam" id="PF08845">
    <property type="entry name" value="SymE_toxin"/>
    <property type="match status" value="1"/>
</dbReference>
<dbReference type="GO" id="GO:0003723">
    <property type="term" value="F:RNA binding"/>
    <property type="evidence" value="ECO:0007669"/>
    <property type="project" value="InterPro"/>
</dbReference>
<dbReference type="KEGG" id="ccb:Clocel_4019"/>
<evidence type="ECO:0000259" key="1">
    <source>
        <dbReference type="Pfam" id="PF08845"/>
    </source>
</evidence>
<dbReference type="Proteomes" id="UP000002730">
    <property type="component" value="Chromosome"/>
</dbReference>
<sequence length="65" mass="7737">MAFKDYRDLKVYEKYAQQEVVPEIRLQGKWLRELEFLPGTPITVKCEGGRLIITKRDEVWYGDNC</sequence>
<organism evidence="2 3">
    <name type="scientific">Clostridium cellulovorans (strain ATCC 35296 / DSM 3052 / OCM 3 / 743B)</name>
    <dbReference type="NCBI Taxonomy" id="573061"/>
    <lineage>
        <taxon>Bacteria</taxon>
        <taxon>Bacillati</taxon>
        <taxon>Bacillota</taxon>
        <taxon>Clostridia</taxon>
        <taxon>Eubacteriales</taxon>
        <taxon>Clostridiaceae</taxon>
        <taxon>Clostridium</taxon>
    </lineage>
</organism>
<feature type="domain" description="Toxin SymE-like" evidence="1">
    <location>
        <begin position="8"/>
        <end position="54"/>
    </location>
</feature>
<gene>
    <name evidence="2" type="ordered locus">Clocel_4019</name>
</gene>
<dbReference type="GO" id="GO:0016070">
    <property type="term" value="P:RNA metabolic process"/>
    <property type="evidence" value="ECO:0007669"/>
    <property type="project" value="InterPro"/>
</dbReference>
<reference evidence="2 3" key="1">
    <citation type="submission" date="2010-08" db="EMBL/GenBank/DDBJ databases">
        <title>Complete sequence of Clostridium cellulovorans 743B.</title>
        <authorList>
            <consortium name="US DOE Joint Genome Institute"/>
            <person name="Lucas S."/>
            <person name="Copeland A."/>
            <person name="Lapidus A."/>
            <person name="Cheng J.-F."/>
            <person name="Bruce D."/>
            <person name="Goodwin L."/>
            <person name="Pitluck S."/>
            <person name="Chertkov O."/>
            <person name="Detter J.C."/>
            <person name="Han C."/>
            <person name="Tapia R."/>
            <person name="Land M."/>
            <person name="Hauser L."/>
            <person name="Chang Y.-J."/>
            <person name="Jeffries C."/>
            <person name="Kyrpides N."/>
            <person name="Ivanova N."/>
            <person name="Mikhailova N."/>
            <person name="Hemme C.L."/>
            <person name="Woyke T."/>
        </authorList>
    </citation>
    <scope>NUCLEOTIDE SEQUENCE [LARGE SCALE GENOMIC DNA]</scope>
    <source>
        <strain evidence="3">ATCC 35296 / DSM 3052 / OCM 3 / 743B</strain>
    </source>
</reference>
<protein>
    <recommendedName>
        <fullName evidence="1">Toxin SymE-like domain-containing protein</fullName>
    </recommendedName>
</protein>
<dbReference type="GO" id="GO:0005737">
    <property type="term" value="C:cytoplasm"/>
    <property type="evidence" value="ECO:0007669"/>
    <property type="project" value="InterPro"/>
</dbReference>
<evidence type="ECO:0000313" key="3">
    <source>
        <dbReference type="Proteomes" id="UP000002730"/>
    </source>
</evidence>
<dbReference type="EMBL" id="CP002160">
    <property type="protein sequence ID" value="ADL53682.1"/>
    <property type="molecule type" value="Genomic_DNA"/>
</dbReference>
<proteinExistence type="predicted"/>
<dbReference type="STRING" id="573061.Clocel_4019"/>
<dbReference type="HOGENOM" id="CLU_151239_4_0_9"/>